<dbReference type="AlphaFoldDB" id="K6XCX3"/>
<dbReference type="Pfam" id="PF05899">
    <property type="entry name" value="Cupin_3"/>
    <property type="match status" value="1"/>
</dbReference>
<dbReference type="OrthoDB" id="9799053at2"/>
<gene>
    <name evidence="2" type="ORF">KILIM_044_00530</name>
</gene>
<dbReference type="InterPro" id="IPR008579">
    <property type="entry name" value="UGlyAH_Cupin_dom"/>
</dbReference>
<evidence type="ECO:0000259" key="1">
    <source>
        <dbReference type="Pfam" id="PF05899"/>
    </source>
</evidence>
<accession>K6XCX3</accession>
<proteinExistence type="predicted"/>
<dbReference type="RefSeq" id="WP_006593196.1">
    <property type="nucleotide sequence ID" value="NZ_BAHD01000044.1"/>
</dbReference>
<dbReference type="PANTHER" id="PTHR40943:SF1">
    <property type="entry name" value="CYTOPLASMIC PROTEIN"/>
    <property type="match status" value="1"/>
</dbReference>
<name>K6XCX3_9MICO</name>
<protein>
    <recommendedName>
        <fullName evidence="1">(S)-ureidoglycine aminohydrolase cupin domain-containing protein</fullName>
    </recommendedName>
</protein>
<comment type="caution">
    <text evidence="2">The sequence shown here is derived from an EMBL/GenBank/DDBJ whole genome shotgun (WGS) entry which is preliminary data.</text>
</comment>
<feature type="domain" description="(S)-ureidoglycine aminohydrolase cupin" evidence="1">
    <location>
        <begin position="45"/>
        <end position="115"/>
    </location>
</feature>
<reference evidence="2 3" key="1">
    <citation type="submission" date="2012-08" db="EMBL/GenBank/DDBJ databases">
        <title>Whole genome shotgun sequence of Kineosphaera limosa NBRC 100340.</title>
        <authorList>
            <person name="Yoshida I."/>
            <person name="Isaki S."/>
            <person name="Hosoyama A."/>
            <person name="Tsuchikane K."/>
            <person name="Katsumata H."/>
            <person name="Ando Y."/>
            <person name="Ohji S."/>
            <person name="Hamada M."/>
            <person name="Tamura T."/>
            <person name="Yamazoe A."/>
            <person name="Yamazaki S."/>
            <person name="Fujita N."/>
        </authorList>
    </citation>
    <scope>NUCLEOTIDE SEQUENCE [LARGE SCALE GENOMIC DNA]</scope>
    <source>
        <strain evidence="2 3">NBRC 100340</strain>
    </source>
</reference>
<dbReference type="Proteomes" id="UP000008366">
    <property type="component" value="Unassembled WGS sequence"/>
</dbReference>
<organism evidence="2 3">
    <name type="scientific">Kineosphaera limosa NBRC 100340</name>
    <dbReference type="NCBI Taxonomy" id="1184609"/>
    <lineage>
        <taxon>Bacteria</taxon>
        <taxon>Bacillati</taxon>
        <taxon>Actinomycetota</taxon>
        <taxon>Actinomycetes</taxon>
        <taxon>Micrococcales</taxon>
        <taxon>Dermatophilaceae</taxon>
        <taxon>Kineosphaera</taxon>
    </lineage>
</organism>
<dbReference type="Gene3D" id="2.60.120.10">
    <property type="entry name" value="Jelly Rolls"/>
    <property type="match status" value="1"/>
</dbReference>
<evidence type="ECO:0000313" key="2">
    <source>
        <dbReference type="EMBL" id="GAB96664.1"/>
    </source>
</evidence>
<sequence length="123" mass="13338">MNAPTTSGAFAVATTDVELQLSEQIPGRILAGAPRPRSGLMWRSDDGLLERGVFEADPGAFSFTFGWEEYFVVVAGRATVELSTGQVLELEPGVAGAFFPGDETTWTIHETFRKGFHCDLRAV</sequence>
<dbReference type="InterPro" id="IPR014710">
    <property type="entry name" value="RmlC-like_jellyroll"/>
</dbReference>
<dbReference type="InterPro" id="IPR011051">
    <property type="entry name" value="RmlC_Cupin_sf"/>
</dbReference>
<evidence type="ECO:0000313" key="3">
    <source>
        <dbReference type="Proteomes" id="UP000008366"/>
    </source>
</evidence>
<dbReference type="STRING" id="1184609.KILIM_044_00530"/>
<keyword evidence="3" id="KW-1185">Reference proteome</keyword>
<dbReference type="EMBL" id="BAHD01000044">
    <property type="protein sequence ID" value="GAB96664.1"/>
    <property type="molecule type" value="Genomic_DNA"/>
</dbReference>
<dbReference type="PANTHER" id="PTHR40943">
    <property type="entry name" value="CYTOPLASMIC PROTEIN-RELATED"/>
    <property type="match status" value="1"/>
</dbReference>
<dbReference type="eggNOG" id="COG3450">
    <property type="taxonomic scope" value="Bacteria"/>
</dbReference>
<dbReference type="SUPFAM" id="SSF51182">
    <property type="entry name" value="RmlC-like cupins"/>
    <property type="match status" value="1"/>
</dbReference>